<name>A0A4Z1EW13_9HELO</name>
<sequence length="74" mass="7722">MHETTNDKHGAHDFGAVEVFAFIRGKPMSVGTLEAKELGSANPVGGLDKLLNREHGGGFCVGSLRGGLCGVVDR</sequence>
<gene>
    <name evidence="1" type="ORF">BTUL_0027g00140</name>
</gene>
<proteinExistence type="predicted"/>
<dbReference type="Proteomes" id="UP000297777">
    <property type="component" value="Unassembled WGS sequence"/>
</dbReference>
<comment type="caution">
    <text evidence="1">The sequence shown here is derived from an EMBL/GenBank/DDBJ whole genome shotgun (WGS) entry which is preliminary data.</text>
</comment>
<evidence type="ECO:0000313" key="1">
    <source>
        <dbReference type="EMBL" id="TGO16485.1"/>
    </source>
</evidence>
<dbReference type="EMBL" id="PQXH01000027">
    <property type="protein sequence ID" value="TGO16485.1"/>
    <property type="molecule type" value="Genomic_DNA"/>
</dbReference>
<accession>A0A4Z1EW13</accession>
<reference evidence="1 2" key="1">
    <citation type="submission" date="2017-12" db="EMBL/GenBank/DDBJ databases">
        <title>Comparative genomics of Botrytis spp.</title>
        <authorList>
            <person name="Valero-Jimenez C.A."/>
            <person name="Tapia P."/>
            <person name="Veloso J."/>
            <person name="Silva-Moreno E."/>
            <person name="Staats M."/>
            <person name="Valdes J.H."/>
            <person name="Van Kan J.A.L."/>
        </authorList>
    </citation>
    <scope>NUCLEOTIDE SEQUENCE [LARGE SCALE GENOMIC DNA]</scope>
    <source>
        <strain evidence="1 2">Bt9001</strain>
    </source>
</reference>
<dbReference type="AlphaFoldDB" id="A0A4Z1EW13"/>
<keyword evidence="2" id="KW-1185">Reference proteome</keyword>
<organism evidence="1 2">
    <name type="scientific">Botrytis tulipae</name>
    <dbReference type="NCBI Taxonomy" id="87230"/>
    <lineage>
        <taxon>Eukaryota</taxon>
        <taxon>Fungi</taxon>
        <taxon>Dikarya</taxon>
        <taxon>Ascomycota</taxon>
        <taxon>Pezizomycotina</taxon>
        <taxon>Leotiomycetes</taxon>
        <taxon>Helotiales</taxon>
        <taxon>Sclerotiniaceae</taxon>
        <taxon>Botrytis</taxon>
    </lineage>
</organism>
<evidence type="ECO:0000313" key="2">
    <source>
        <dbReference type="Proteomes" id="UP000297777"/>
    </source>
</evidence>
<protein>
    <submittedName>
        <fullName evidence="1">Uncharacterized protein</fullName>
    </submittedName>
</protein>